<organism evidence="3 4">
    <name type="scientific">Trifolium subterraneum</name>
    <name type="common">Subterranean clover</name>
    <dbReference type="NCBI Taxonomy" id="3900"/>
    <lineage>
        <taxon>Eukaryota</taxon>
        <taxon>Viridiplantae</taxon>
        <taxon>Streptophyta</taxon>
        <taxon>Embryophyta</taxon>
        <taxon>Tracheophyta</taxon>
        <taxon>Spermatophyta</taxon>
        <taxon>Magnoliopsida</taxon>
        <taxon>eudicotyledons</taxon>
        <taxon>Gunneridae</taxon>
        <taxon>Pentapetalae</taxon>
        <taxon>rosids</taxon>
        <taxon>fabids</taxon>
        <taxon>Fabales</taxon>
        <taxon>Fabaceae</taxon>
        <taxon>Papilionoideae</taxon>
        <taxon>50 kb inversion clade</taxon>
        <taxon>NPAAA clade</taxon>
        <taxon>Hologalegina</taxon>
        <taxon>IRL clade</taxon>
        <taxon>Trifolieae</taxon>
        <taxon>Trifolium</taxon>
    </lineage>
</organism>
<dbReference type="PANTHER" id="PTHR33143:SF6">
    <property type="entry name" value="OS08G0102900 PROTEIN"/>
    <property type="match status" value="1"/>
</dbReference>
<feature type="domain" description="VQ" evidence="2">
    <location>
        <begin position="74"/>
        <end position="98"/>
    </location>
</feature>
<accession>A0A2Z6N2C1</accession>
<dbReference type="OrthoDB" id="1423023at2759"/>
<dbReference type="InterPro" id="IPR008889">
    <property type="entry name" value="VQ"/>
</dbReference>
<dbReference type="GO" id="GO:0005634">
    <property type="term" value="C:nucleus"/>
    <property type="evidence" value="ECO:0007669"/>
    <property type="project" value="TreeGrafter"/>
</dbReference>
<feature type="compositionally biased region" description="Low complexity" evidence="1">
    <location>
        <begin position="333"/>
        <end position="343"/>
    </location>
</feature>
<dbReference type="Pfam" id="PF05678">
    <property type="entry name" value="VQ"/>
    <property type="match status" value="1"/>
</dbReference>
<protein>
    <recommendedName>
        <fullName evidence="2">VQ domain-containing protein</fullName>
    </recommendedName>
</protein>
<proteinExistence type="predicted"/>
<reference evidence="4" key="1">
    <citation type="journal article" date="2017" name="Front. Plant Sci.">
        <title>Climate Clever Clovers: New Paradigm to Reduce the Environmental Footprint of Ruminants by Breeding Low Methanogenic Forages Utilizing Haplotype Variation.</title>
        <authorList>
            <person name="Kaur P."/>
            <person name="Appels R."/>
            <person name="Bayer P.E."/>
            <person name="Keeble-Gagnere G."/>
            <person name="Wang J."/>
            <person name="Hirakawa H."/>
            <person name="Shirasawa K."/>
            <person name="Vercoe P."/>
            <person name="Stefanova K."/>
            <person name="Durmic Z."/>
            <person name="Nichols P."/>
            <person name="Revell C."/>
            <person name="Isobe S.N."/>
            <person name="Edwards D."/>
            <person name="Erskine W."/>
        </authorList>
    </citation>
    <scope>NUCLEOTIDE SEQUENCE [LARGE SCALE GENOMIC DNA]</scope>
    <source>
        <strain evidence="4">cv. Daliak</strain>
    </source>
</reference>
<dbReference type="PANTHER" id="PTHR33143">
    <property type="entry name" value="F16F4.1 PROTEIN-RELATED"/>
    <property type="match status" value="1"/>
</dbReference>
<dbReference type="EMBL" id="DF973701">
    <property type="protein sequence ID" value="GAU38096.1"/>
    <property type="molecule type" value="Genomic_DNA"/>
</dbReference>
<feature type="compositionally biased region" description="Low complexity" evidence="1">
    <location>
        <begin position="11"/>
        <end position="22"/>
    </location>
</feature>
<evidence type="ECO:0000313" key="4">
    <source>
        <dbReference type="Proteomes" id="UP000242715"/>
    </source>
</evidence>
<feature type="region of interest" description="Disordered" evidence="1">
    <location>
        <begin position="1"/>
        <end position="65"/>
    </location>
</feature>
<evidence type="ECO:0000313" key="3">
    <source>
        <dbReference type="EMBL" id="GAU38096.1"/>
    </source>
</evidence>
<keyword evidence="4" id="KW-1185">Reference proteome</keyword>
<feature type="region of interest" description="Disordered" evidence="1">
    <location>
        <begin position="333"/>
        <end position="361"/>
    </location>
</feature>
<sequence>MNPSELPTGKPSPSSSNKLPLSRQQNSLRVRKESHKIIKNAPSSSSSSSSSSSQPPPPATHHHHQPPRVIYNVAPRIIHVTPDNFKDLVQRLTGKPPDNEQETGTSSVSLAARFASIEGTIPKNKERVSCSSRDEDMMKKMQEDGVQIGPFPGILSSEPSALPPISSENFRHAALQPIPSVNISQSQVTMSPIFSENFSPVAYPPTPSNIFSPVTFPTMPPIPSDYIPQVSMPPPSEYFPQVSMPLMQSPYFPPVMQSQYYPPVSMPLMQSEYYPGITSTRPSGFFLPGNIQSEFSSQNTSPWMPFQEFPPPVIDPQSQTVLSYNDIWPENSIAASSSDIPPADVVPPQTPPNMFGPFDSK</sequence>
<dbReference type="AlphaFoldDB" id="A0A2Z6N2C1"/>
<gene>
    <name evidence="3" type="ORF">TSUD_318900</name>
</gene>
<name>A0A2Z6N2C1_TRISU</name>
<evidence type="ECO:0000259" key="2">
    <source>
        <dbReference type="Pfam" id="PF05678"/>
    </source>
</evidence>
<dbReference type="InterPro" id="IPR039607">
    <property type="entry name" value="VQ_8/17/18/20/21/25"/>
</dbReference>
<feature type="compositionally biased region" description="Low complexity" evidence="1">
    <location>
        <begin position="42"/>
        <end position="53"/>
    </location>
</feature>
<evidence type="ECO:0000256" key="1">
    <source>
        <dbReference type="SAM" id="MobiDB-lite"/>
    </source>
</evidence>
<dbReference type="Proteomes" id="UP000242715">
    <property type="component" value="Unassembled WGS sequence"/>
</dbReference>